<name>A0AAN7K1U4_9MYRT</name>
<dbReference type="Proteomes" id="UP001345219">
    <property type="component" value="Chromosome 15"/>
</dbReference>
<keyword evidence="2" id="KW-1185">Reference proteome</keyword>
<accession>A0AAN7K1U4</accession>
<proteinExistence type="predicted"/>
<dbReference type="AlphaFoldDB" id="A0AAN7K1U4"/>
<dbReference type="EMBL" id="JAXIOK010000012">
    <property type="protein sequence ID" value="KAK4757737.1"/>
    <property type="molecule type" value="Genomic_DNA"/>
</dbReference>
<gene>
    <name evidence="1" type="ORF">SAY87_019038</name>
</gene>
<comment type="caution">
    <text evidence="1">The sequence shown here is derived from an EMBL/GenBank/DDBJ whole genome shotgun (WGS) entry which is preliminary data.</text>
</comment>
<protein>
    <submittedName>
        <fullName evidence="1">Uncharacterized protein</fullName>
    </submittedName>
</protein>
<sequence length="97" mass="11252">MKEFRATPGFQKLFKEKDTELRNCKVSKDRIHRINFEFDQILTYLLTCSDPTFLDPKEQQLYRVGDSCSAGADVQYNQAGVEAPTWLNNQVLEFSLN</sequence>
<evidence type="ECO:0000313" key="2">
    <source>
        <dbReference type="Proteomes" id="UP001345219"/>
    </source>
</evidence>
<evidence type="ECO:0000313" key="1">
    <source>
        <dbReference type="EMBL" id="KAK4757737.1"/>
    </source>
</evidence>
<reference evidence="1 2" key="1">
    <citation type="journal article" date="2023" name="Hortic Res">
        <title>Pangenome of water caltrop reveals structural variations and asymmetric subgenome divergence after allopolyploidization.</title>
        <authorList>
            <person name="Zhang X."/>
            <person name="Chen Y."/>
            <person name="Wang L."/>
            <person name="Yuan Y."/>
            <person name="Fang M."/>
            <person name="Shi L."/>
            <person name="Lu R."/>
            <person name="Comes H.P."/>
            <person name="Ma Y."/>
            <person name="Chen Y."/>
            <person name="Huang G."/>
            <person name="Zhou Y."/>
            <person name="Zheng Z."/>
            <person name="Qiu Y."/>
        </authorList>
    </citation>
    <scope>NUCLEOTIDE SEQUENCE [LARGE SCALE GENOMIC DNA]</scope>
    <source>
        <tissue evidence="1">Roots</tissue>
    </source>
</reference>
<organism evidence="1 2">
    <name type="scientific">Trapa incisa</name>
    <dbReference type="NCBI Taxonomy" id="236973"/>
    <lineage>
        <taxon>Eukaryota</taxon>
        <taxon>Viridiplantae</taxon>
        <taxon>Streptophyta</taxon>
        <taxon>Embryophyta</taxon>
        <taxon>Tracheophyta</taxon>
        <taxon>Spermatophyta</taxon>
        <taxon>Magnoliopsida</taxon>
        <taxon>eudicotyledons</taxon>
        <taxon>Gunneridae</taxon>
        <taxon>Pentapetalae</taxon>
        <taxon>rosids</taxon>
        <taxon>malvids</taxon>
        <taxon>Myrtales</taxon>
        <taxon>Lythraceae</taxon>
        <taxon>Trapa</taxon>
    </lineage>
</organism>